<reference evidence="1 2" key="1">
    <citation type="journal article" date="2011" name="Syst. Appl. Microbiol.">
        <title>Defluviimonas denitrificans gen. nov., sp. nov., and Pararhodobacter aggregans gen. nov., sp. nov., non-phototrophic Rhodobacteraceae from the biofilter of a marine aquaculture.</title>
        <authorList>
            <person name="Foesel B.U."/>
            <person name="Drake H.L."/>
            <person name="Schramm A."/>
        </authorList>
    </citation>
    <scope>NUCLEOTIDE SEQUENCE [LARGE SCALE GENOMIC DNA]</scope>
    <source>
        <strain evidence="1 2">D1-19</strain>
    </source>
</reference>
<keyword evidence="2" id="KW-1185">Reference proteome</keyword>
<evidence type="ECO:0000313" key="1">
    <source>
        <dbReference type="EMBL" id="PVE45754.1"/>
    </source>
</evidence>
<name>A0A2T7UM57_9RHOB</name>
<dbReference type="InterPro" id="IPR039437">
    <property type="entry name" value="FrzH/put_lumazine-bd"/>
</dbReference>
<dbReference type="Pfam" id="PF12893">
    <property type="entry name" value="Lumazine_bd_2"/>
    <property type="match status" value="1"/>
</dbReference>
<proteinExistence type="predicted"/>
<dbReference type="Gene3D" id="3.10.450.50">
    <property type="match status" value="1"/>
</dbReference>
<dbReference type="AlphaFoldDB" id="A0A2T7UM57"/>
<dbReference type="SUPFAM" id="SSF54427">
    <property type="entry name" value="NTF2-like"/>
    <property type="match status" value="1"/>
</dbReference>
<gene>
    <name evidence="1" type="ORF">DDE23_19820</name>
</gene>
<dbReference type="EMBL" id="QDDR01000012">
    <property type="protein sequence ID" value="PVE45754.1"/>
    <property type="molecule type" value="Genomic_DNA"/>
</dbReference>
<dbReference type="OrthoDB" id="7451095at2"/>
<comment type="caution">
    <text evidence="1">The sequence shown here is derived from an EMBL/GenBank/DDBJ whole genome shotgun (WGS) entry which is preliminary data.</text>
</comment>
<protein>
    <recommendedName>
        <fullName evidence="3">Nuclear transport factor 2 family protein</fullName>
    </recommendedName>
</protein>
<dbReference type="Proteomes" id="UP000244810">
    <property type="component" value="Unassembled WGS sequence"/>
</dbReference>
<dbReference type="RefSeq" id="WP_107754221.1">
    <property type="nucleotide sequence ID" value="NZ_QBKF01000012.1"/>
</dbReference>
<organism evidence="1 2">
    <name type="scientific">Pararhodobacter aggregans</name>
    <dbReference type="NCBI Taxonomy" id="404875"/>
    <lineage>
        <taxon>Bacteria</taxon>
        <taxon>Pseudomonadati</taxon>
        <taxon>Pseudomonadota</taxon>
        <taxon>Alphaproteobacteria</taxon>
        <taxon>Rhodobacterales</taxon>
        <taxon>Paracoccaceae</taxon>
        <taxon>Pararhodobacter</taxon>
    </lineage>
</organism>
<dbReference type="InterPro" id="IPR032710">
    <property type="entry name" value="NTF2-like_dom_sf"/>
</dbReference>
<sequence length="127" mass="13679">MTEMDAPIALADAYARAFHAGDADRLRAIFLPECKLQFVDGDALRCFEARDWIDLVASRPSQAAQGRALDYRLVSAHMAGPHCAAVALEMAAEPGSRFSDVLHLLRIGGVWKIVAKSFAVLPVAVAS</sequence>
<evidence type="ECO:0000313" key="2">
    <source>
        <dbReference type="Proteomes" id="UP000244810"/>
    </source>
</evidence>
<evidence type="ECO:0008006" key="3">
    <source>
        <dbReference type="Google" id="ProtNLM"/>
    </source>
</evidence>
<accession>A0A2T7UM57</accession>